<feature type="domain" description="Glycosyl hydrolase family 36 N-terminal" evidence="8">
    <location>
        <begin position="28"/>
        <end position="266"/>
    </location>
</feature>
<keyword evidence="4 5" id="KW-0326">Glycosidase</keyword>
<proteinExistence type="inferred from homology"/>
<name>A0A921II48_9FIRM</name>
<dbReference type="PANTHER" id="PTHR43053">
    <property type="entry name" value="GLYCOSIDASE FAMILY 31"/>
    <property type="match status" value="1"/>
</dbReference>
<dbReference type="InterPro" id="IPR038417">
    <property type="entry name" value="Alpga-gal_N_sf"/>
</dbReference>
<dbReference type="Gene3D" id="3.20.20.70">
    <property type="entry name" value="Aldolase class I"/>
    <property type="match status" value="1"/>
</dbReference>
<dbReference type="PRINTS" id="PR00743">
    <property type="entry name" value="GLHYDRLASE36"/>
</dbReference>
<dbReference type="Proteomes" id="UP000782880">
    <property type="component" value="Unassembled WGS sequence"/>
</dbReference>
<dbReference type="InterPro" id="IPR050985">
    <property type="entry name" value="Alpha-glycosidase_related"/>
</dbReference>
<dbReference type="FunFam" id="3.20.20.70:FF:000118">
    <property type="entry name" value="Alpha-galactosidase"/>
    <property type="match status" value="1"/>
</dbReference>
<reference evidence="9" key="2">
    <citation type="submission" date="2021-09" db="EMBL/GenBank/DDBJ databases">
        <authorList>
            <person name="Gilroy R."/>
        </authorList>
    </citation>
    <scope>NUCLEOTIDE SEQUENCE</scope>
    <source>
        <strain evidence="9">ChiBcec21-2208</strain>
    </source>
</reference>
<feature type="binding site" evidence="7">
    <location>
        <begin position="459"/>
        <end position="463"/>
    </location>
    <ligand>
        <name>substrate</name>
    </ligand>
</feature>
<feature type="binding site" evidence="7">
    <location>
        <position position="531"/>
    </location>
    <ligand>
        <name>substrate</name>
    </ligand>
</feature>
<feature type="binding site" evidence="7">
    <location>
        <position position="181"/>
    </location>
    <ligand>
        <name>substrate</name>
    </ligand>
</feature>
<evidence type="ECO:0000256" key="1">
    <source>
        <dbReference type="ARBA" id="ARBA00001255"/>
    </source>
</evidence>
<dbReference type="GO" id="GO:0016052">
    <property type="term" value="P:carbohydrate catabolic process"/>
    <property type="evidence" value="ECO:0007669"/>
    <property type="project" value="InterPro"/>
</dbReference>
<dbReference type="CDD" id="cd14791">
    <property type="entry name" value="GH36"/>
    <property type="match status" value="1"/>
</dbReference>
<feature type="binding site" evidence="7">
    <location>
        <begin position="349"/>
        <end position="350"/>
    </location>
    <ligand>
        <name>substrate</name>
    </ligand>
</feature>
<dbReference type="InterPro" id="IPR031704">
    <property type="entry name" value="Glyco_hydro_36_N"/>
</dbReference>
<dbReference type="InterPro" id="IPR002252">
    <property type="entry name" value="Glyco_hydro_36"/>
</dbReference>
<evidence type="ECO:0000256" key="5">
    <source>
        <dbReference type="PIRNR" id="PIRNR005536"/>
    </source>
</evidence>
<comment type="caution">
    <text evidence="9">The sequence shown here is derived from an EMBL/GenBank/DDBJ whole genome shotgun (WGS) entry which is preliminary data.</text>
</comment>
<organism evidence="9 10">
    <name type="scientific">Subdoligranulum variabile</name>
    <dbReference type="NCBI Taxonomy" id="214851"/>
    <lineage>
        <taxon>Bacteria</taxon>
        <taxon>Bacillati</taxon>
        <taxon>Bacillota</taxon>
        <taxon>Clostridia</taxon>
        <taxon>Eubacteriales</taxon>
        <taxon>Oscillospiraceae</taxon>
        <taxon>Subdoligranulum</taxon>
    </lineage>
</organism>
<evidence type="ECO:0000256" key="2">
    <source>
        <dbReference type="ARBA" id="ARBA00012755"/>
    </source>
</evidence>
<evidence type="ECO:0000256" key="6">
    <source>
        <dbReference type="PIRSR" id="PIRSR005536-1"/>
    </source>
</evidence>
<comment type="catalytic activity">
    <reaction evidence="1 5">
        <text>Hydrolysis of terminal, non-reducing alpha-D-galactose residues in alpha-D-galactosides, including galactose oligosaccharides, galactomannans and galactolipids.</text>
        <dbReference type="EC" id="3.2.1.22"/>
    </reaction>
</comment>
<gene>
    <name evidence="9" type="ORF">K8V20_02840</name>
</gene>
<dbReference type="EMBL" id="DYVE01000072">
    <property type="protein sequence ID" value="HJG27569.1"/>
    <property type="molecule type" value="Genomic_DNA"/>
</dbReference>
<evidence type="ECO:0000313" key="10">
    <source>
        <dbReference type="Proteomes" id="UP000782880"/>
    </source>
</evidence>
<dbReference type="PIRSF" id="PIRSF005536">
    <property type="entry name" value="Agal"/>
    <property type="match status" value="1"/>
</dbReference>
<keyword evidence="3 5" id="KW-0378">Hydrolase</keyword>
<dbReference type="SUPFAM" id="SSF51445">
    <property type="entry name" value="(Trans)glycosidases"/>
    <property type="match status" value="1"/>
</dbReference>
<dbReference type="Pfam" id="PF16875">
    <property type="entry name" value="Glyco_hydro_36N"/>
    <property type="match status" value="1"/>
</dbReference>
<evidence type="ECO:0000259" key="8">
    <source>
        <dbReference type="Pfam" id="PF16875"/>
    </source>
</evidence>
<feature type="active site" description="Proton donor" evidence="6">
    <location>
        <position position="531"/>
    </location>
</feature>
<protein>
    <recommendedName>
        <fullName evidence="2 5">Alpha-galactosidase</fullName>
        <ecNumber evidence="2 5">3.2.1.22</ecNumber>
    </recommendedName>
</protein>
<dbReference type="PANTHER" id="PTHR43053:SF3">
    <property type="entry name" value="ALPHA-GALACTOSIDASE C-RELATED"/>
    <property type="match status" value="1"/>
</dbReference>
<dbReference type="EC" id="3.2.1.22" evidence="2 5"/>
<evidence type="ECO:0000256" key="4">
    <source>
        <dbReference type="ARBA" id="ARBA00023295"/>
    </source>
</evidence>
<dbReference type="Pfam" id="PF02065">
    <property type="entry name" value="Melibiase"/>
    <property type="match status" value="1"/>
</dbReference>
<dbReference type="AlphaFoldDB" id="A0A921II48"/>
<dbReference type="InterPro" id="IPR013785">
    <property type="entry name" value="Aldolase_TIM"/>
</dbReference>
<dbReference type="InterPro" id="IPR017853">
    <property type="entry name" value="GH"/>
</dbReference>
<feature type="binding site" evidence="7">
    <location>
        <position position="509"/>
    </location>
    <ligand>
        <name>substrate</name>
    </ligand>
</feature>
<comment type="similarity">
    <text evidence="5">Belongs to the glycosyl hydrolase.</text>
</comment>
<evidence type="ECO:0000256" key="3">
    <source>
        <dbReference type="ARBA" id="ARBA00022801"/>
    </source>
</evidence>
<sequence>MIAYDPTNHTCALHTAHTTYQLAADADGRLLHLYYGPRTGAFRTVPPPHNDPGCWPDLLPQEWPAPGLGDNHAPFFALDWADGSRAADLRFAGAEVCSGTEPLPGLPSFHTGGETLRVTLQDPRGLTVTLLYAVFEDCDLITRAAVVQNTGTTPLTLQGVPSGVVDFGRKDLDLITFDGAWAGERTPFRAPVRPGVQSVGSVGGIPTHAHNPAVVLCAPDATETSGECWGAALVYSGNFRIQTERTTAGIRLSAGIEPYGFAWTLAPGECFVTPELALVYSSRGLGEMSRCFHDAVRGHLLRARWQDLTAARPVLLNSWEACYFDFNEEKLLTLARAAKTAGADLFVLDDGWFRGRNSDTTSLGDWAADTAKLPDGVAGLCSKIRALGLEFGIWVEPEAISPDSDLFRAHPDWALQIPGRDTLEIRHQYTLDFSRADVREGIWQQLTELLDSCPISYLKWDMNRSLANVWSAALPADRQGEVYHRYVLGLYELQQRLVDRYPDLLLENCAGGGARFDLGMLYYSPQIWCSDNTDALDRLMIQYGTSFFYPPCVMGAHYSTVPNHTTGRTASVEARMAAALSGTFGFELDLTRYTPEQLAELRPFVDFYRAHGALLRTGSLYRLCPPDGSGAAWAIAAPDGSEAVVFASGRALDGRCLVLPFAVPGKMYRAHIRATGQDPRNCRCGGEELAVHGLPLPDLRADLPGYLCYLQQED</sequence>
<dbReference type="GO" id="GO:0004557">
    <property type="term" value="F:alpha-galactosidase activity"/>
    <property type="evidence" value="ECO:0007669"/>
    <property type="project" value="UniProtKB-UniRule"/>
</dbReference>
<evidence type="ECO:0000256" key="7">
    <source>
        <dbReference type="PIRSR" id="PIRSR005536-2"/>
    </source>
</evidence>
<feature type="binding site" evidence="7">
    <location>
        <position position="426"/>
    </location>
    <ligand>
        <name>substrate</name>
    </ligand>
</feature>
<evidence type="ECO:0000313" key="9">
    <source>
        <dbReference type="EMBL" id="HJG27569.1"/>
    </source>
</evidence>
<accession>A0A921II48</accession>
<reference evidence="9" key="1">
    <citation type="journal article" date="2021" name="PeerJ">
        <title>Extensive microbial diversity within the chicken gut microbiome revealed by metagenomics and culture.</title>
        <authorList>
            <person name="Gilroy R."/>
            <person name="Ravi A."/>
            <person name="Getino M."/>
            <person name="Pursley I."/>
            <person name="Horton D.L."/>
            <person name="Alikhan N.F."/>
            <person name="Baker D."/>
            <person name="Gharbi K."/>
            <person name="Hall N."/>
            <person name="Watson M."/>
            <person name="Adriaenssens E.M."/>
            <person name="Foster-Nyarko E."/>
            <person name="Jarju S."/>
            <person name="Secka A."/>
            <person name="Antonio M."/>
            <person name="Oren A."/>
            <person name="Chaudhuri R.R."/>
            <person name="La Ragione R."/>
            <person name="Hildebrand F."/>
            <person name="Pallen M.J."/>
        </authorList>
    </citation>
    <scope>NUCLEOTIDE SEQUENCE</scope>
    <source>
        <strain evidence="9">ChiBcec21-2208</strain>
    </source>
</reference>
<dbReference type="Gene3D" id="2.70.98.60">
    <property type="entry name" value="alpha-galactosidase from lactobacil brevis"/>
    <property type="match status" value="1"/>
</dbReference>
<feature type="active site" description="Nucleophile" evidence="6">
    <location>
        <position position="461"/>
    </location>
</feature>